<keyword evidence="6 8" id="KW-0472">Membrane</keyword>
<feature type="transmembrane region" description="Helical" evidence="8">
    <location>
        <begin position="283"/>
        <end position="311"/>
    </location>
</feature>
<gene>
    <name evidence="9" type="ORF">Psuf_013810</name>
</gene>
<evidence type="ECO:0000256" key="8">
    <source>
        <dbReference type="SAM" id="Phobius"/>
    </source>
</evidence>
<evidence type="ECO:0000256" key="3">
    <source>
        <dbReference type="ARBA" id="ARBA00022679"/>
    </source>
</evidence>
<feature type="transmembrane region" description="Helical" evidence="8">
    <location>
        <begin position="116"/>
        <end position="132"/>
    </location>
</feature>
<dbReference type="GO" id="GO:0005886">
    <property type="term" value="C:plasma membrane"/>
    <property type="evidence" value="ECO:0007669"/>
    <property type="project" value="UniProtKB-SubCell"/>
</dbReference>
<evidence type="ECO:0000313" key="9">
    <source>
        <dbReference type="EMBL" id="BCB84068.1"/>
    </source>
</evidence>
<keyword evidence="10" id="KW-1185">Reference proteome</keyword>
<evidence type="ECO:0000256" key="1">
    <source>
        <dbReference type="ARBA" id="ARBA00004651"/>
    </source>
</evidence>
<dbReference type="KEGG" id="psuu:Psuf_013810"/>
<keyword evidence="4 8" id="KW-0812">Transmembrane</keyword>
<dbReference type="Pfam" id="PF09594">
    <property type="entry name" value="GT87"/>
    <property type="match status" value="1"/>
</dbReference>
<feature type="transmembrane region" description="Helical" evidence="8">
    <location>
        <begin position="138"/>
        <end position="157"/>
    </location>
</feature>
<reference evidence="9 10" key="1">
    <citation type="submission" date="2020-03" db="EMBL/GenBank/DDBJ databases">
        <title>Whole genome shotgun sequence of Phytohabitans suffuscus NBRC 105367.</title>
        <authorList>
            <person name="Komaki H."/>
            <person name="Tamura T."/>
        </authorList>
    </citation>
    <scope>NUCLEOTIDE SEQUENCE [LARGE SCALE GENOMIC DNA]</scope>
    <source>
        <strain evidence="9 10">NBRC 105367</strain>
    </source>
</reference>
<comment type="similarity">
    <text evidence="7">Belongs to the glycosyltransferase 87 family.</text>
</comment>
<sequence length="396" mass="43758">MERVHRRIAVVVAVVLATAAFLSFAAIRHGYFDLEVYYGAVNYWAHDGGQIYDWLKPNSKYGYTYPPFAALTMLPMAFVSWPVAIVFSCAAAVVTTGLLLWWLFDPVARREGWTRWFAFAIAACLVAAFEPLRETFSFGQVNTLLLFLVAADLLWLVGRGHRAAGVGIGLATAIKLTPGIFILYLLVTRRWWAALTASATATGATLLAAAVAPDASRQFWTEMLWNTDRIGSLSFVSNQSLRGVVARLDPVHPSTVLWLALVLATLVVWAWRVRDADVRSGLALTGVVGCLVSPVTWVHHLVWLLPALILLFDRALAARDRRLLGFAVFAYGMLISRFVWIWERGSPGVSGFVGSNMYVWLSIALLVLLPIPDRRGEPPLSDWSSAGADQQRIVRA</sequence>
<dbReference type="GO" id="GO:0016758">
    <property type="term" value="F:hexosyltransferase activity"/>
    <property type="evidence" value="ECO:0007669"/>
    <property type="project" value="InterPro"/>
</dbReference>
<evidence type="ECO:0000256" key="2">
    <source>
        <dbReference type="ARBA" id="ARBA00022475"/>
    </source>
</evidence>
<dbReference type="Proteomes" id="UP000503011">
    <property type="component" value="Chromosome"/>
</dbReference>
<protein>
    <submittedName>
        <fullName evidence="9">Polyprenol-phosphate-mannose-dependent alpha-(1-2)-phosphatidylinositol mannoside mannosyltransferase</fullName>
    </submittedName>
</protein>
<proteinExistence type="inferred from homology"/>
<comment type="subcellular location">
    <subcellularLocation>
        <location evidence="1">Cell membrane</location>
        <topology evidence="1">Multi-pass membrane protein</topology>
    </subcellularLocation>
</comment>
<dbReference type="AlphaFoldDB" id="A0A6F8YDL8"/>
<accession>A0A6F8YDL8</accession>
<keyword evidence="3 9" id="KW-0808">Transferase</keyword>
<evidence type="ECO:0000256" key="4">
    <source>
        <dbReference type="ARBA" id="ARBA00022692"/>
    </source>
</evidence>
<dbReference type="EMBL" id="AP022871">
    <property type="protein sequence ID" value="BCB84068.1"/>
    <property type="molecule type" value="Genomic_DNA"/>
</dbReference>
<keyword evidence="9" id="KW-0328">Glycosyltransferase</keyword>
<organism evidence="9 10">
    <name type="scientific">Phytohabitans suffuscus</name>
    <dbReference type="NCBI Taxonomy" id="624315"/>
    <lineage>
        <taxon>Bacteria</taxon>
        <taxon>Bacillati</taxon>
        <taxon>Actinomycetota</taxon>
        <taxon>Actinomycetes</taxon>
        <taxon>Micromonosporales</taxon>
        <taxon>Micromonosporaceae</taxon>
    </lineage>
</organism>
<evidence type="ECO:0000256" key="6">
    <source>
        <dbReference type="ARBA" id="ARBA00023136"/>
    </source>
</evidence>
<feature type="transmembrane region" description="Helical" evidence="8">
    <location>
        <begin position="164"/>
        <end position="185"/>
    </location>
</feature>
<feature type="transmembrane region" description="Helical" evidence="8">
    <location>
        <begin position="251"/>
        <end position="271"/>
    </location>
</feature>
<feature type="transmembrane region" description="Helical" evidence="8">
    <location>
        <begin position="323"/>
        <end position="342"/>
    </location>
</feature>
<evidence type="ECO:0000313" key="10">
    <source>
        <dbReference type="Proteomes" id="UP000503011"/>
    </source>
</evidence>
<reference evidence="9 10" key="2">
    <citation type="submission" date="2020-03" db="EMBL/GenBank/DDBJ databases">
        <authorList>
            <person name="Ichikawa N."/>
            <person name="Kimura A."/>
            <person name="Kitahashi Y."/>
            <person name="Uohara A."/>
        </authorList>
    </citation>
    <scope>NUCLEOTIDE SEQUENCE [LARGE SCALE GENOMIC DNA]</scope>
    <source>
        <strain evidence="9 10">NBRC 105367</strain>
    </source>
</reference>
<dbReference type="InterPro" id="IPR018584">
    <property type="entry name" value="GT87"/>
</dbReference>
<feature type="transmembrane region" description="Helical" evidence="8">
    <location>
        <begin position="81"/>
        <end position="104"/>
    </location>
</feature>
<evidence type="ECO:0000256" key="7">
    <source>
        <dbReference type="ARBA" id="ARBA00024033"/>
    </source>
</evidence>
<keyword evidence="2" id="KW-1003">Cell membrane</keyword>
<dbReference type="RefSeq" id="WP_173155078.1">
    <property type="nucleotide sequence ID" value="NZ_AP022871.1"/>
</dbReference>
<name>A0A6F8YDL8_9ACTN</name>
<feature type="transmembrane region" description="Helical" evidence="8">
    <location>
        <begin position="191"/>
        <end position="212"/>
    </location>
</feature>
<feature type="transmembrane region" description="Helical" evidence="8">
    <location>
        <begin position="348"/>
        <end position="369"/>
    </location>
</feature>
<evidence type="ECO:0000256" key="5">
    <source>
        <dbReference type="ARBA" id="ARBA00022989"/>
    </source>
</evidence>
<keyword evidence="5 8" id="KW-1133">Transmembrane helix</keyword>